<organism evidence="2 3">
    <name type="scientific">Massarina eburnea CBS 473.64</name>
    <dbReference type="NCBI Taxonomy" id="1395130"/>
    <lineage>
        <taxon>Eukaryota</taxon>
        <taxon>Fungi</taxon>
        <taxon>Dikarya</taxon>
        <taxon>Ascomycota</taxon>
        <taxon>Pezizomycotina</taxon>
        <taxon>Dothideomycetes</taxon>
        <taxon>Pleosporomycetidae</taxon>
        <taxon>Pleosporales</taxon>
        <taxon>Massarineae</taxon>
        <taxon>Massarinaceae</taxon>
        <taxon>Massarina</taxon>
    </lineage>
</organism>
<keyword evidence="1" id="KW-0472">Membrane</keyword>
<accession>A0A6A6SAV7</accession>
<name>A0A6A6SAV7_9PLEO</name>
<evidence type="ECO:0000256" key="1">
    <source>
        <dbReference type="SAM" id="Phobius"/>
    </source>
</evidence>
<evidence type="ECO:0000313" key="2">
    <source>
        <dbReference type="EMBL" id="KAF2644392.1"/>
    </source>
</evidence>
<proteinExistence type="predicted"/>
<keyword evidence="1" id="KW-0812">Transmembrane</keyword>
<evidence type="ECO:0000313" key="3">
    <source>
        <dbReference type="Proteomes" id="UP000799753"/>
    </source>
</evidence>
<dbReference type="EMBL" id="MU006779">
    <property type="protein sequence ID" value="KAF2644392.1"/>
    <property type="molecule type" value="Genomic_DNA"/>
</dbReference>
<protein>
    <submittedName>
        <fullName evidence="2">Uncharacterized protein</fullName>
    </submittedName>
</protein>
<feature type="transmembrane region" description="Helical" evidence="1">
    <location>
        <begin position="118"/>
        <end position="137"/>
    </location>
</feature>
<dbReference type="AlphaFoldDB" id="A0A6A6SAV7"/>
<gene>
    <name evidence="2" type="ORF">P280DRAFT_231405</name>
</gene>
<sequence length="155" mass="17616">MSTSTRPFPRHFPPFNNHCIHHLLLTNPQSARPRLCPVSHPLSIDEVGTDHVWRGHTGSPRMQLLLHHAPPQETCDVDQPGRREVGINREQHRKRFRNNTGPVRSSVRLKRDPGPGTALGFHGALTLISLWSLFLVAHPCICRFMPTICTHRRAD</sequence>
<keyword evidence="3" id="KW-1185">Reference proteome</keyword>
<reference evidence="2" key="1">
    <citation type="journal article" date="2020" name="Stud. Mycol.">
        <title>101 Dothideomycetes genomes: a test case for predicting lifestyles and emergence of pathogens.</title>
        <authorList>
            <person name="Haridas S."/>
            <person name="Albert R."/>
            <person name="Binder M."/>
            <person name="Bloem J."/>
            <person name="Labutti K."/>
            <person name="Salamov A."/>
            <person name="Andreopoulos B."/>
            <person name="Baker S."/>
            <person name="Barry K."/>
            <person name="Bills G."/>
            <person name="Bluhm B."/>
            <person name="Cannon C."/>
            <person name="Castanera R."/>
            <person name="Culley D."/>
            <person name="Daum C."/>
            <person name="Ezra D."/>
            <person name="Gonzalez J."/>
            <person name="Henrissat B."/>
            <person name="Kuo A."/>
            <person name="Liang C."/>
            <person name="Lipzen A."/>
            <person name="Lutzoni F."/>
            <person name="Magnuson J."/>
            <person name="Mondo S."/>
            <person name="Nolan M."/>
            <person name="Ohm R."/>
            <person name="Pangilinan J."/>
            <person name="Park H.-J."/>
            <person name="Ramirez L."/>
            <person name="Alfaro M."/>
            <person name="Sun H."/>
            <person name="Tritt A."/>
            <person name="Yoshinaga Y."/>
            <person name="Zwiers L.-H."/>
            <person name="Turgeon B."/>
            <person name="Goodwin S."/>
            <person name="Spatafora J."/>
            <person name="Crous P."/>
            <person name="Grigoriev I."/>
        </authorList>
    </citation>
    <scope>NUCLEOTIDE SEQUENCE</scope>
    <source>
        <strain evidence="2">CBS 473.64</strain>
    </source>
</reference>
<keyword evidence="1" id="KW-1133">Transmembrane helix</keyword>
<dbReference type="Proteomes" id="UP000799753">
    <property type="component" value="Unassembled WGS sequence"/>
</dbReference>